<reference evidence="3" key="1">
    <citation type="journal article" date="2011" name="MBio">
        <title>Novel metabolic attributes of the genus Cyanothece, comprising a group of unicellular nitrogen-fixing Cyanobacteria.</title>
        <authorList>
            <person name="Bandyopadhyay A."/>
            <person name="Elvitigala T."/>
            <person name="Welsh E."/>
            <person name="Stockel J."/>
            <person name="Liberton M."/>
            <person name="Min H."/>
            <person name="Sherman L.A."/>
            <person name="Pakrasi H.B."/>
        </authorList>
    </citation>
    <scope>NUCLEOTIDE SEQUENCE [LARGE SCALE GENOMIC DNA]</scope>
    <source>
        <strain evidence="3">PCC 8801</strain>
    </source>
</reference>
<dbReference type="EC" id="3.1.13.1" evidence="2"/>
<sequence length="671" mass="77035">MEKGKLIEIRVQGERRLAVVDRPEGKKDWMVIDAGGQSHKIRPQRVEYEVEGGPYSPQEIPQFLRDVEPYLDPSSLEVAWELLVEDAEGVTPAGLSQLLFSAKTPPQCYAAHSLLSEDKIYFKKKGDRYEPRPSSQVEEIKHQLDVEQHRQQEKAQFFTKIRQAIAQELVNWTDSDRNRLESLERLILQPEQTHRNAQELLSEIGRSQTPEAAFELLVELGWWSRHENLFLRRSSYPMQFPKKVLDVAQSFLTLPPPDQDEDRLDLTHLKVYTIDDESTEEIDDGLSVEFLSDDQVKLWIHIADPTRLVSPGDELDLEARRRTTTLYLPTGMISMFPVELATGPMSLIQGKICPSLSFAVTLDNEGAVLDYSIHASLIKPTYRLTYYDVDEMLQWGIKNEPEIRILAEAAKKRHLWRQSQGAINIKMPEAVIKVKSEDEIVIELIESSRSRQLVAEMMILAGEVAGRYCQEHGLPVPFRGQPQPELPPDEELLLLPPGPVRACALRRCMPRSEIGTIPNRHASLGLNTYTQVTSPIRRYTDLLTHFQLKAHLRGDKLPFSLDMMQQILYGVTLSAQEASLVERQTNRYWGLEFLRRNADEIWHGIVLRWLREDENLGILLLEELGLELPHRFEKAVSLGDRLNVQVSCADPHRDEIRFREMLQHEVHSSAI</sequence>
<accession>B7JW30</accession>
<dbReference type="Pfam" id="PF23161">
    <property type="entry name" value="HTH_RNase_II"/>
    <property type="match status" value="1"/>
</dbReference>
<evidence type="ECO:0000313" key="3">
    <source>
        <dbReference type="Proteomes" id="UP000008204"/>
    </source>
</evidence>
<proteinExistence type="predicted"/>
<dbReference type="Gene3D" id="1.10.10.10">
    <property type="entry name" value="Winged helix-like DNA-binding domain superfamily/Winged helix DNA-binding domain"/>
    <property type="match status" value="1"/>
</dbReference>
<dbReference type="PANTHER" id="PTHR23355">
    <property type="entry name" value="RIBONUCLEASE"/>
    <property type="match status" value="1"/>
</dbReference>
<dbReference type="GO" id="GO:0006402">
    <property type="term" value="P:mRNA catabolic process"/>
    <property type="evidence" value="ECO:0007669"/>
    <property type="project" value="TreeGrafter"/>
</dbReference>
<dbReference type="GO" id="GO:0008859">
    <property type="term" value="F:exoribonuclease II activity"/>
    <property type="evidence" value="ECO:0007669"/>
    <property type="project" value="UniProtKB-EC"/>
</dbReference>
<dbReference type="Pfam" id="PF23163">
    <property type="entry name" value="CSD_RNase_II"/>
    <property type="match status" value="1"/>
</dbReference>
<dbReference type="AlphaFoldDB" id="B7JW30"/>
<keyword evidence="2" id="KW-0378">Hydrolase</keyword>
<dbReference type="SMART" id="SM00955">
    <property type="entry name" value="RNB"/>
    <property type="match status" value="1"/>
</dbReference>
<dbReference type="InterPro" id="IPR057324">
    <property type="entry name" value="WH_RNase_II"/>
</dbReference>
<dbReference type="OrthoDB" id="9764149at2"/>
<dbReference type="EMBL" id="CP001287">
    <property type="protein sequence ID" value="ACK65719.1"/>
    <property type="molecule type" value="Genomic_DNA"/>
</dbReference>
<dbReference type="HOGENOM" id="CLU_015903_1_0_3"/>
<dbReference type="KEGG" id="cyp:PCC8801_1668"/>
<dbReference type="Pfam" id="PF25255">
    <property type="entry name" value="WHD_RNase_II"/>
    <property type="match status" value="1"/>
</dbReference>
<dbReference type="PANTHER" id="PTHR23355:SF42">
    <property type="entry name" value="RIBONUCLEASE II, CHLOROPLASTIC_MITOCHONDRIAL"/>
    <property type="match status" value="1"/>
</dbReference>
<organism evidence="2 3">
    <name type="scientific">Rippkaea orientalis (strain PCC 8801 / RF-1)</name>
    <name type="common">Cyanothece sp. (strain PCC 8801)</name>
    <dbReference type="NCBI Taxonomy" id="41431"/>
    <lineage>
        <taxon>Bacteria</taxon>
        <taxon>Bacillati</taxon>
        <taxon>Cyanobacteriota</taxon>
        <taxon>Cyanophyceae</taxon>
        <taxon>Oscillatoriophycideae</taxon>
        <taxon>Chroococcales</taxon>
        <taxon>Aphanothecaceae</taxon>
        <taxon>Rippkaea</taxon>
        <taxon>Rippkaea orientalis</taxon>
    </lineage>
</organism>
<feature type="domain" description="RNB" evidence="1">
    <location>
        <begin position="263"/>
        <end position="554"/>
    </location>
</feature>
<dbReference type="Proteomes" id="UP000008204">
    <property type="component" value="Chromosome"/>
</dbReference>
<dbReference type="InterPro" id="IPR056404">
    <property type="entry name" value="HTH_RNase_II"/>
</dbReference>
<evidence type="ECO:0000259" key="1">
    <source>
        <dbReference type="SMART" id="SM00955"/>
    </source>
</evidence>
<gene>
    <name evidence="2" type="ordered locus">PCC8801_1668</name>
</gene>
<dbReference type="STRING" id="41431.PCC8801_1668"/>
<dbReference type="eggNOG" id="COG0557">
    <property type="taxonomic scope" value="Bacteria"/>
</dbReference>
<keyword evidence="3" id="KW-1185">Reference proteome</keyword>
<protein>
    <submittedName>
        <fullName evidence="2">Exoribonuclease II</fullName>
        <ecNumber evidence="2">3.1.13.1</ecNumber>
    </submittedName>
</protein>
<dbReference type="SUPFAM" id="SSF50249">
    <property type="entry name" value="Nucleic acid-binding proteins"/>
    <property type="match status" value="1"/>
</dbReference>
<dbReference type="InterPro" id="IPR036388">
    <property type="entry name" value="WH-like_DNA-bd_sf"/>
</dbReference>
<dbReference type="InterPro" id="IPR050180">
    <property type="entry name" value="RNR_Ribonuclease"/>
</dbReference>
<dbReference type="GO" id="GO:0000932">
    <property type="term" value="C:P-body"/>
    <property type="evidence" value="ECO:0007669"/>
    <property type="project" value="TreeGrafter"/>
</dbReference>
<evidence type="ECO:0000313" key="2">
    <source>
        <dbReference type="EMBL" id="ACK65719.1"/>
    </source>
</evidence>
<dbReference type="InterPro" id="IPR001900">
    <property type="entry name" value="RNase_II/R"/>
</dbReference>
<name>B7JW30_RIPO1</name>
<dbReference type="GO" id="GO:0003723">
    <property type="term" value="F:RNA binding"/>
    <property type="evidence" value="ECO:0007669"/>
    <property type="project" value="InterPro"/>
</dbReference>
<dbReference type="Pfam" id="PF00773">
    <property type="entry name" value="RNB"/>
    <property type="match status" value="2"/>
</dbReference>
<dbReference type="InterPro" id="IPR012340">
    <property type="entry name" value="NA-bd_OB-fold"/>
</dbReference>
<dbReference type="RefSeq" id="WP_012594992.1">
    <property type="nucleotide sequence ID" value="NC_011726.1"/>
</dbReference>
<dbReference type="InterPro" id="IPR056403">
    <property type="entry name" value="RNase_II_barrel"/>
</dbReference>